<accession>A0A2W2HG86</accession>
<dbReference type="PANTHER" id="PTHR42831">
    <property type="entry name" value="FE-S PROTEIN MATURATION AUXILIARY FACTOR YITW"/>
    <property type="match status" value="1"/>
</dbReference>
<dbReference type="InterPro" id="IPR002744">
    <property type="entry name" value="MIP18-like"/>
</dbReference>
<dbReference type="AlphaFoldDB" id="A0A2W2HG86"/>
<dbReference type="InterPro" id="IPR056572">
    <property type="entry name" value="Zn_ribbon_PaaD"/>
</dbReference>
<dbReference type="RefSeq" id="WP_111165908.1">
    <property type="nucleotide sequence ID" value="NZ_POUA01000023.1"/>
</dbReference>
<dbReference type="NCBIfam" id="TIGR02159">
    <property type="entry name" value="PA_CoA_Oxy4"/>
    <property type="match status" value="1"/>
</dbReference>
<evidence type="ECO:0000313" key="3">
    <source>
        <dbReference type="EMBL" id="PZG54009.1"/>
    </source>
</evidence>
<reference evidence="3 4" key="1">
    <citation type="submission" date="2018-01" db="EMBL/GenBank/DDBJ databases">
        <title>Draft genome sequence of Sphaerisporangium sp. 7K107.</title>
        <authorList>
            <person name="Sahin N."/>
            <person name="Saygin H."/>
            <person name="Ay H."/>
        </authorList>
    </citation>
    <scope>NUCLEOTIDE SEQUENCE [LARGE SCALE GENOMIC DNA]</scope>
    <source>
        <strain evidence="3 4">7K107</strain>
    </source>
</reference>
<dbReference type="SUPFAM" id="SSF117916">
    <property type="entry name" value="Fe-S cluster assembly (FSCA) domain-like"/>
    <property type="match status" value="1"/>
</dbReference>
<dbReference type="InterPro" id="IPR034904">
    <property type="entry name" value="FSCA_dom_sf"/>
</dbReference>
<protein>
    <submittedName>
        <fullName evidence="3">Phenylacetate-CoA oxygenase subunit PaaJ</fullName>
    </submittedName>
</protein>
<gene>
    <name evidence="3" type="primary">paaJ</name>
    <name evidence="3" type="ORF">C1I98_05120</name>
</gene>
<dbReference type="PANTHER" id="PTHR42831:SF3">
    <property type="entry name" value="1,2-PHENYLACETYL-COA EPOXIDASE, SUBUNIT D-RELATED"/>
    <property type="match status" value="1"/>
</dbReference>
<dbReference type="InterPro" id="IPR052339">
    <property type="entry name" value="Fe-S_Maturation_MIP18"/>
</dbReference>
<dbReference type="Proteomes" id="UP000248544">
    <property type="component" value="Unassembled WGS sequence"/>
</dbReference>
<evidence type="ECO:0000259" key="2">
    <source>
        <dbReference type="Pfam" id="PF23451"/>
    </source>
</evidence>
<name>A0A2W2HG86_9ACTN</name>
<keyword evidence="4" id="KW-1185">Reference proteome</keyword>
<dbReference type="EMBL" id="POUA01000023">
    <property type="protein sequence ID" value="PZG54009.1"/>
    <property type="molecule type" value="Genomic_DNA"/>
</dbReference>
<proteinExistence type="predicted"/>
<evidence type="ECO:0000259" key="1">
    <source>
        <dbReference type="Pfam" id="PF01883"/>
    </source>
</evidence>
<organism evidence="3 4">
    <name type="scientific">Spongiactinospora gelatinilytica</name>
    <dbReference type="NCBI Taxonomy" id="2666298"/>
    <lineage>
        <taxon>Bacteria</taxon>
        <taxon>Bacillati</taxon>
        <taxon>Actinomycetota</taxon>
        <taxon>Actinomycetes</taxon>
        <taxon>Streptosporangiales</taxon>
        <taxon>Streptosporangiaceae</taxon>
        <taxon>Spongiactinospora</taxon>
    </lineage>
</organism>
<comment type="caution">
    <text evidence="3">The sequence shown here is derived from an EMBL/GenBank/DDBJ whole genome shotgun (WGS) entry which is preliminary data.</text>
</comment>
<sequence length="159" mass="17445">MVTARQAAETVMDPELPVLTLAELGVLRDVRETEGVVVVSITPTYTGCPAIEAMREDLRARLREEGYPRVEVRTVLDPPWTTDWISAAGREKLRAAGIAPPGAAPRPGAVDLGPIRRVVRCPRCDSADTVELSPFGSTACKALHRCRRCLEPFERVKEI</sequence>
<feature type="domain" description="MIP18 family-like" evidence="1">
    <location>
        <begin position="6"/>
        <end position="65"/>
    </location>
</feature>
<dbReference type="InterPro" id="IPR011883">
    <property type="entry name" value="PaaD-like"/>
</dbReference>
<feature type="domain" description="PaaD zinc beta ribbon" evidence="2">
    <location>
        <begin position="116"/>
        <end position="157"/>
    </location>
</feature>
<dbReference type="Pfam" id="PF01883">
    <property type="entry name" value="FeS_assembly_P"/>
    <property type="match status" value="1"/>
</dbReference>
<dbReference type="Gene3D" id="3.30.300.130">
    <property type="entry name" value="Fe-S cluster assembly (FSCA)"/>
    <property type="match status" value="1"/>
</dbReference>
<dbReference type="Pfam" id="PF23451">
    <property type="entry name" value="Zn_ribbon_PaaD"/>
    <property type="match status" value="1"/>
</dbReference>
<evidence type="ECO:0000313" key="4">
    <source>
        <dbReference type="Proteomes" id="UP000248544"/>
    </source>
</evidence>